<dbReference type="Proteomes" id="UP000008068">
    <property type="component" value="Unassembled WGS sequence"/>
</dbReference>
<proteinExistence type="predicted"/>
<feature type="compositionally biased region" description="Basic residues" evidence="1">
    <location>
        <begin position="103"/>
        <end position="116"/>
    </location>
</feature>
<dbReference type="EMBL" id="GL379786">
    <property type="protein sequence ID" value="EGT30416.1"/>
    <property type="molecule type" value="Genomic_DNA"/>
</dbReference>
<accession>G0M708</accession>
<dbReference type="HOGENOM" id="CLU_031749_0_0_1"/>
<dbReference type="OMA" id="AFCTKRR"/>
<feature type="region of interest" description="Disordered" evidence="1">
    <location>
        <begin position="85"/>
        <end position="175"/>
    </location>
</feature>
<dbReference type="eggNOG" id="ENOG502T4IY">
    <property type="taxonomic scope" value="Eukaryota"/>
</dbReference>
<keyword evidence="3" id="KW-1185">Reference proteome</keyword>
<evidence type="ECO:0000256" key="1">
    <source>
        <dbReference type="SAM" id="MobiDB-lite"/>
    </source>
</evidence>
<organism evidence="3">
    <name type="scientific">Caenorhabditis brenneri</name>
    <name type="common">Nematode worm</name>
    <dbReference type="NCBI Taxonomy" id="135651"/>
    <lineage>
        <taxon>Eukaryota</taxon>
        <taxon>Metazoa</taxon>
        <taxon>Ecdysozoa</taxon>
        <taxon>Nematoda</taxon>
        <taxon>Chromadorea</taxon>
        <taxon>Rhabditida</taxon>
        <taxon>Rhabditina</taxon>
        <taxon>Rhabditomorpha</taxon>
        <taxon>Rhabditoidea</taxon>
        <taxon>Rhabditidae</taxon>
        <taxon>Peloderinae</taxon>
        <taxon>Caenorhabditis</taxon>
    </lineage>
</organism>
<dbReference type="AlphaFoldDB" id="G0M708"/>
<feature type="compositionally biased region" description="Polar residues" evidence="1">
    <location>
        <begin position="522"/>
        <end position="541"/>
    </location>
</feature>
<sequence>MSEPVDENMKGFVQKEIERIKAEHEKVVSGWQDIELTDENITHLHNLFKQCEKQEIQLFEEINFLRDKDKEIKLELATKKLKRIEETNSEPVKSGENVISGKSAKKNNKKKNKNKKKLAESNTKETKSDVDCTVQEDSTTVLENIEEKSELESPDVTNEPDSEDIEATPISKSELIIPLVKIEHVEDDLTSRDEEETPSLPESAPVVKSEECKNNKQTNPEVKPKKREKEEESRDEVPDVLGSQYMSQESNDLKASLQKLATDITNEENNIRERIASGGSDTVDNGTLDDFISRANVVLKETEAVTVRKIAEAETKKFLTSMKLPTENALESISNSLMQDIWPKSNKWRSLARVTYDDTPLDEIDLKAKRKQDDQVEREVRAAIKSAGEPLSKKQIGQIRKASIVYRDFDREEQKETEFRDDQILKLVELVSAYEALNKMDELMCLRLAIAFCTKRRDYFLKENEPSVATSPGQPGGHVTGGGISDSVGSSYSDDEEYRFCPRYFTSRKSRRTRPPPDDSSANNQQTTESTNEANSDQSKPTDGTATTSASPDSPTTSSSSSTTTGEFPSLVEQKLPISAEQIMPFQRSMATSTDDADFNQQF</sequence>
<name>G0M708_CAEBE</name>
<protein>
    <submittedName>
        <fullName evidence="2">Uncharacterized protein</fullName>
    </submittedName>
</protein>
<evidence type="ECO:0000313" key="2">
    <source>
        <dbReference type="EMBL" id="EGT30416.1"/>
    </source>
</evidence>
<dbReference type="InParanoid" id="G0M708"/>
<reference evidence="3" key="1">
    <citation type="submission" date="2011-07" db="EMBL/GenBank/DDBJ databases">
        <authorList>
            <consortium name="Caenorhabditis brenneri Sequencing and Analysis Consortium"/>
            <person name="Wilson R.K."/>
        </authorList>
    </citation>
    <scope>NUCLEOTIDE SEQUENCE [LARGE SCALE GENOMIC DNA]</scope>
    <source>
        <strain evidence="3">PB2801</strain>
    </source>
</reference>
<feature type="region of interest" description="Disordered" evidence="1">
    <location>
        <begin position="187"/>
        <end position="253"/>
    </location>
</feature>
<dbReference type="OrthoDB" id="5871986at2759"/>
<evidence type="ECO:0000313" key="3">
    <source>
        <dbReference type="Proteomes" id="UP000008068"/>
    </source>
</evidence>
<dbReference type="FunCoup" id="G0M708">
    <property type="interactions" value="1052"/>
</dbReference>
<feature type="compositionally biased region" description="Low complexity" evidence="1">
    <location>
        <begin position="542"/>
        <end position="566"/>
    </location>
</feature>
<feature type="compositionally biased region" description="Gly residues" evidence="1">
    <location>
        <begin position="474"/>
        <end position="484"/>
    </location>
</feature>
<feature type="compositionally biased region" description="Polar residues" evidence="1">
    <location>
        <begin position="589"/>
        <end position="603"/>
    </location>
</feature>
<gene>
    <name evidence="2" type="ORF">CAEBREN_18680</name>
</gene>
<feature type="compositionally biased region" description="Basic and acidic residues" evidence="1">
    <location>
        <begin position="227"/>
        <end position="237"/>
    </location>
</feature>
<feature type="region of interest" description="Disordered" evidence="1">
    <location>
        <begin position="466"/>
        <end position="603"/>
    </location>
</feature>
<feature type="compositionally biased region" description="Basic and acidic residues" evidence="1">
    <location>
        <begin position="117"/>
        <end position="130"/>
    </location>
</feature>